<evidence type="ECO:0000313" key="5">
    <source>
        <dbReference type="WBParaSite" id="PEQ_0001089201-mRNA-1"/>
    </source>
</evidence>
<dbReference type="WBParaSite" id="PEQ_0001089201-mRNA-1">
    <property type="protein sequence ID" value="PEQ_0001089201-mRNA-1"/>
    <property type="gene ID" value="PEQ_0001089201"/>
</dbReference>
<feature type="transmembrane region" description="Helical" evidence="2">
    <location>
        <begin position="163"/>
        <end position="181"/>
    </location>
</feature>
<feature type="region of interest" description="Disordered" evidence="1">
    <location>
        <begin position="61"/>
        <end position="80"/>
    </location>
</feature>
<reference evidence="5" key="1">
    <citation type="submission" date="2022-11" db="UniProtKB">
        <authorList>
            <consortium name="WormBaseParasite"/>
        </authorList>
    </citation>
    <scope>IDENTIFICATION</scope>
</reference>
<keyword evidence="2" id="KW-0472">Membrane</keyword>
<accession>A0A914RXH0</accession>
<dbReference type="PANTHER" id="PTHR12892:SF12">
    <property type="entry name" value="RHOMBOID DOMAIN-CONTAINING PROTEIN"/>
    <property type="match status" value="1"/>
</dbReference>
<name>A0A914RXH0_PAREQ</name>
<feature type="transmembrane region" description="Helical" evidence="2">
    <location>
        <begin position="110"/>
        <end position="130"/>
    </location>
</feature>
<dbReference type="Pfam" id="PF10277">
    <property type="entry name" value="Frag1"/>
    <property type="match status" value="1"/>
</dbReference>
<sequence length="353" mass="39854">MSPLDLSHSVTAASATSHADRANNGAEYCSDETPTAAPAQLSPINNVSGNVKTMSITQRCSSEGSTSPIHRCSSDTSMNSDQRCGSLSPVISDNERNNDVVLFEFTFRQLMLLIIGTPLCALVASFVVGFSTDYDVLLNYEWTCGRVHLPSFSRIINMPKERLIWNVLVVFHTALRPWLVLMNYRICRSPATLMRFPRVHSALANCILVCGCTEIIFLVLLTVVGEREQSDIHVGFFVVFSLSSLIYFLLTSLMYRVSYHYVRCKQFNLQAPFSWVLKMTLAVSYLILLPTISTFFTLYWQLCYSYSKSIDCTYDFFATFEYLTILVNFGFHATSILDSNDLYQVRVKCSNKT</sequence>
<keyword evidence="4" id="KW-1185">Reference proteome</keyword>
<proteinExistence type="predicted"/>
<evidence type="ECO:0000313" key="4">
    <source>
        <dbReference type="Proteomes" id="UP000887564"/>
    </source>
</evidence>
<feature type="transmembrane region" description="Helical" evidence="2">
    <location>
        <begin position="202"/>
        <end position="224"/>
    </location>
</feature>
<organism evidence="4 5">
    <name type="scientific">Parascaris equorum</name>
    <name type="common">Equine roundworm</name>
    <dbReference type="NCBI Taxonomy" id="6256"/>
    <lineage>
        <taxon>Eukaryota</taxon>
        <taxon>Metazoa</taxon>
        <taxon>Ecdysozoa</taxon>
        <taxon>Nematoda</taxon>
        <taxon>Chromadorea</taxon>
        <taxon>Rhabditida</taxon>
        <taxon>Spirurina</taxon>
        <taxon>Ascaridomorpha</taxon>
        <taxon>Ascaridoidea</taxon>
        <taxon>Ascarididae</taxon>
        <taxon>Parascaris</taxon>
    </lineage>
</organism>
<evidence type="ECO:0000259" key="3">
    <source>
        <dbReference type="Pfam" id="PF10277"/>
    </source>
</evidence>
<evidence type="ECO:0000256" key="1">
    <source>
        <dbReference type="SAM" id="MobiDB-lite"/>
    </source>
</evidence>
<keyword evidence="2" id="KW-1133">Transmembrane helix</keyword>
<evidence type="ECO:0000256" key="2">
    <source>
        <dbReference type="SAM" id="Phobius"/>
    </source>
</evidence>
<feature type="region of interest" description="Disordered" evidence="1">
    <location>
        <begin position="1"/>
        <end position="43"/>
    </location>
</feature>
<feature type="transmembrane region" description="Helical" evidence="2">
    <location>
        <begin position="275"/>
        <end position="300"/>
    </location>
</feature>
<dbReference type="GO" id="GO:0006506">
    <property type="term" value="P:GPI anchor biosynthetic process"/>
    <property type="evidence" value="ECO:0007669"/>
    <property type="project" value="TreeGrafter"/>
</dbReference>
<feature type="transmembrane region" description="Helical" evidence="2">
    <location>
        <begin position="236"/>
        <end position="255"/>
    </location>
</feature>
<dbReference type="InterPro" id="IPR019402">
    <property type="entry name" value="CWH43_N"/>
</dbReference>
<dbReference type="Proteomes" id="UP000887564">
    <property type="component" value="Unplaced"/>
</dbReference>
<feature type="compositionally biased region" description="Low complexity" evidence="1">
    <location>
        <begin position="7"/>
        <end position="17"/>
    </location>
</feature>
<feature type="domain" description="CWH43-like N-terminal" evidence="3">
    <location>
        <begin position="110"/>
        <end position="338"/>
    </location>
</feature>
<keyword evidence="2" id="KW-0812">Transmembrane</keyword>
<dbReference type="PANTHER" id="PTHR12892">
    <property type="entry name" value="FGF RECEPTOR ACTIVATING PROTEIN 1"/>
    <property type="match status" value="1"/>
</dbReference>
<protein>
    <submittedName>
        <fullName evidence="5">Post-GPI attachment to proteins factor 2</fullName>
    </submittedName>
</protein>
<dbReference type="GO" id="GO:0005789">
    <property type="term" value="C:endoplasmic reticulum membrane"/>
    <property type="evidence" value="ECO:0007669"/>
    <property type="project" value="TreeGrafter"/>
</dbReference>
<dbReference type="GO" id="GO:0000139">
    <property type="term" value="C:Golgi membrane"/>
    <property type="evidence" value="ECO:0007669"/>
    <property type="project" value="InterPro"/>
</dbReference>
<dbReference type="AlphaFoldDB" id="A0A914RXH0"/>
<dbReference type="InterPro" id="IPR039545">
    <property type="entry name" value="PGAP2"/>
</dbReference>